<organism evidence="11 12">
    <name type="scientific">Sporothrix bragantina</name>
    <dbReference type="NCBI Taxonomy" id="671064"/>
    <lineage>
        <taxon>Eukaryota</taxon>
        <taxon>Fungi</taxon>
        <taxon>Dikarya</taxon>
        <taxon>Ascomycota</taxon>
        <taxon>Pezizomycotina</taxon>
        <taxon>Sordariomycetes</taxon>
        <taxon>Sordariomycetidae</taxon>
        <taxon>Ophiostomatales</taxon>
        <taxon>Ophiostomataceae</taxon>
        <taxon>Sporothrix</taxon>
    </lineage>
</organism>
<evidence type="ECO:0000256" key="5">
    <source>
        <dbReference type="ARBA" id="ARBA00022679"/>
    </source>
</evidence>
<feature type="domain" description="O-GlcNAc transferase C-terminal" evidence="10">
    <location>
        <begin position="980"/>
        <end position="1161"/>
    </location>
</feature>
<evidence type="ECO:0000313" key="11">
    <source>
        <dbReference type="EMBL" id="CAK7236504.1"/>
    </source>
</evidence>
<feature type="compositionally biased region" description="Polar residues" evidence="9">
    <location>
        <begin position="406"/>
        <end position="416"/>
    </location>
</feature>
<feature type="repeat" description="TPR" evidence="8">
    <location>
        <begin position="744"/>
        <end position="777"/>
    </location>
</feature>
<name>A0ABP0CZ97_9PEZI</name>
<dbReference type="InterPro" id="IPR019734">
    <property type="entry name" value="TPR_rpt"/>
</dbReference>
<feature type="region of interest" description="Disordered" evidence="9">
    <location>
        <begin position="406"/>
        <end position="435"/>
    </location>
</feature>
<dbReference type="PANTHER" id="PTHR44998">
    <property type="match status" value="1"/>
</dbReference>
<evidence type="ECO:0000256" key="3">
    <source>
        <dbReference type="ARBA" id="ARBA00011970"/>
    </source>
</evidence>
<evidence type="ECO:0000256" key="1">
    <source>
        <dbReference type="ARBA" id="ARBA00004922"/>
    </source>
</evidence>
<feature type="repeat" description="TPR" evidence="8">
    <location>
        <begin position="778"/>
        <end position="811"/>
    </location>
</feature>
<sequence>MQPQQQQPQSHMFPMANMGNANAGSSVNGIITANNSGSSVGNHGFVPQNIVCDSALISAAQPIFSPPGLNNDGIHHAVMPGQQNAHQPTASTSQRRMSAGIQPYNVHTPDGMSLEFLDVRQPGALALLMHAVGLTPGSSSSARTDVPPHIKEASLKLAESTYANLVLHLSQTKKSFSSRPLPNFNACPRPASTARMEQLKQMQMKQAQSQKTDPQGLISNSGAPTLNGQRLSGAQQPITPMSTMAGGNGNQAAALQPHIRIAYNGHHGTSTGDAFSMHAPLVQQAKDVLTLLTTICEGSGWKWVEGMNLGACLHYALEHFEQALEWFKRIFTLQPNHVEVLSNVAATLFCMGRREEAVKYWLHAIHSKPSYFDSSEHLIGILSTEHRHREIVEIVKYVQSSLRLPGTSGLSPTENADASGAAKKPNSETDGGPVASSAAASISVASDDNGTVHREAAAFDTSQAGFGCCGYAIPGHETGRMLGLLHAKANSLYLIKEMAAASKAYEECVLVGVGRSFRSIQNLILRIRAALSPETAQASPRSYFPQQSSGPPLLPPDVAKLTARRAFPYTNGQLPGLRYVVNYQHKKAALTATSNALLSMAKILQDGMASNGSLTQGSNGQSSAVGDILSLYYLSMSIQESPSTANNVGILLASIQQSVAAKPTSLQKQVQQTQHTQQQQLQQLQAAHRQQHLLTRQTIHQGQHPAGVLTSPAPAVPSGIPPDSSLALAFTYYSYGLQLDPKHVHLHTNLGSLLKDVGQLDLAIKMYEQAVACDGNFDIALTNLANAVKDRGRSGEAIAYYRRAVAANPDFTEAVCGLSTALNSVCDWAGRGGVVLYGGRYDRWHVDEDGMLQDVRQHGRGSGLMKRVVEIVARQLDEASTWGRGVLHESAIAMLACQMKEAMGSTFIGEEQDGSLDVTAELQKWAGQPWEGSRVFRLIERATRVVMYRWYRDRYILGKESPNGYMRPRPPASLAVPGAPTVLPFHTFTCPLPAKEVRLISQRNALRISCNTLRSPWLSSSVYPPPPPPQPHLNIGYISSDFNNHPLAHLMQSVFGFHDPVRAKAFCYATTPSDKSPYREKIERESPVFRDVTSWAPERLIQQIIQDGIHILVNLNGYTRGAKNEIFAARPAPIQMAFMGFAGTLGAEWCDYLLADSTAIPPSTLRPWRGNVGIGDVFRDEEDSAADKWIYAENIIYCRDTFFCCDHKQFADASERAVTWQDEKQRRWKMRKEMFPSLSDDTIILGNFNQLYKVCDLFSSAIFKTSCR</sequence>
<feature type="compositionally biased region" description="Low complexity" evidence="9">
    <location>
        <begin position="199"/>
        <end position="211"/>
    </location>
</feature>
<evidence type="ECO:0000256" key="6">
    <source>
        <dbReference type="ARBA" id="ARBA00022737"/>
    </source>
</evidence>
<dbReference type="Gene3D" id="3.40.50.11380">
    <property type="match status" value="1"/>
</dbReference>
<feature type="repeat" description="TPR" evidence="8">
    <location>
        <begin position="304"/>
        <end position="337"/>
    </location>
</feature>
<keyword evidence="12" id="KW-1185">Reference proteome</keyword>
<dbReference type="SMART" id="SM00028">
    <property type="entry name" value="TPR"/>
    <property type="match status" value="4"/>
</dbReference>
<dbReference type="InterPro" id="IPR029489">
    <property type="entry name" value="OGT/SEC/SPY_C"/>
</dbReference>
<dbReference type="EC" id="2.4.1.255" evidence="3"/>
<dbReference type="Gene3D" id="1.25.40.10">
    <property type="entry name" value="Tetratricopeptide repeat domain"/>
    <property type="match status" value="3"/>
</dbReference>
<feature type="region of interest" description="Disordered" evidence="9">
    <location>
        <begin position="194"/>
        <end position="224"/>
    </location>
</feature>
<evidence type="ECO:0000259" key="10">
    <source>
        <dbReference type="Pfam" id="PF13844"/>
    </source>
</evidence>
<keyword evidence="4" id="KW-0328">Glycosyltransferase</keyword>
<keyword evidence="7 8" id="KW-0802">TPR repeat</keyword>
<comment type="caution">
    <text evidence="11">The sequence shown here is derived from an EMBL/GenBank/DDBJ whole genome shotgun (WGS) entry which is preliminary data.</text>
</comment>
<comment type="pathway">
    <text evidence="1">Protein modification; protein glycosylation.</text>
</comment>
<evidence type="ECO:0000256" key="8">
    <source>
        <dbReference type="PROSITE-ProRule" id="PRU00339"/>
    </source>
</evidence>
<dbReference type="InterPro" id="IPR011990">
    <property type="entry name" value="TPR-like_helical_dom_sf"/>
</dbReference>
<proteinExistence type="inferred from homology"/>
<dbReference type="PANTHER" id="PTHR44998:SF1">
    <property type="entry name" value="UDP-N-ACETYLGLUCOSAMINE--PEPTIDE N-ACETYLGLUCOSAMINYLTRANSFERASE 110 KDA SUBUNIT"/>
    <property type="match status" value="1"/>
</dbReference>
<evidence type="ECO:0000256" key="9">
    <source>
        <dbReference type="SAM" id="MobiDB-lite"/>
    </source>
</evidence>
<dbReference type="PROSITE" id="PS50005">
    <property type="entry name" value="TPR"/>
    <property type="match status" value="3"/>
</dbReference>
<dbReference type="SUPFAM" id="SSF48452">
    <property type="entry name" value="TPR-like"/>
    <property type="match status" value="1"/>
</dbReference>
<reference evidence="11 12" key="1">
    <citation type="submission" date="2024-01" db="EMBL/GenBank/DDBJ databases">
        <authorList>
            <person name="Allen C."/>
            <person name="Tagirdzhanova G."/>
        </authorList>
    </citation>
    <scope>NUCLEOTIDE SEQUENCE [LARGE SCALE GENOMIC DNA]</scope>
</reference>
<evidence type="ECO:0000256" key="7">
    <source>
        <dbReference type="ARBA" id="ARBA00022803"/>
    </source>
</evidence>
<accession>A0ABP0CZ97</accession>
<gene>
    <name evidence="11" type="ORF">SBRCBS47491_009660</name>
</gene>
<protein>
    <recommendedName>
        <fullName evidence="3">protein O-GlcNAc transferase</fullName>
        <ecNumber evidence="3">2.4.1.255</ecNumber>
    </recommendedName>
</protein>
<keyword evidence="5" id="KW-0808">Transferase</keyword>
<evidence type="ECO:0000313" key="12">
    <source>
        <dbReference type="Proteomes" id="UP001642406"/>
    </source>
</evidence>
<comment type="similarity">
    <text evidence="2">Belongs to the glycosyltransferase 41 family. O-GlcNAc transferase subfamily.</text>
</comment>
<evidence type="ECO:0000256" key="2">
    <source>
        <dbReference type="ARBA" id="ARBA00005386"/>
    </source>
</evidence>
<dbReference type="Pfam" id="PF13181">
    <property type="entry name" value="TPR_8"/>
    <property type="match status" value="2"/>
</dbReference>
<dbReference type="Proteomes" id="UP001642406">
    <property type="component" value="Unassembled WGS sequence"/>
</dbReference>
<keyword evidence="6" id="KW-0677">Repeat</keyword>
<dbReference type="EMBL" id="CAWUHC010000160">
    <property type="protein sequence ID" value="CAK7236504.1"/>
    <property type="molecule type" value="Genomic_DNA"/>
</dbReference>
<evidence type="ECO:0000256" key="4">
    <source>
        <dbReference type="ARBA" id="ARBA00022676"/>
    </source>
</evidence>
<dbReference type="Pfam" id="PF13844">
    <property type="entry name" value="Glyco_transf_41"/>
    <property type="match status" value="1"/>
</dbReference>